<evidence type="ECO:0000313" key="2">
    <source>
        <dbReference type="Proteomes" id="UP000075666"/>
    </source>
</evidence>
<keyword evidence="2" id="KW-1185">Reference proteome</keyword>
<comment type="caution">
    <text evidence="1">The sequence shown here is derived from an EMBL/GenBank/DDBJ whole genome shotgun (WGS) entry which is preliminary data.</text>
</comment>
<sequence>MNEWITTSQLIDRLRIGQIAELEEGKRIPTKFGPSYKHLTKSVDGDLRWCKDDGSMLSSSPLQIYGHMAAGKWAIKED</sequence>
<dbReference type="OrthoDB" id="2721971at2"/>
<dbReference type="Proteomes" id="UP000075666">
    <property type="component" value="Unassembled WGS sequence"/>
</dbReference>
<dbReference type="EMBL" id="LQYN01000116">
    <property type="protein sequence ID" value="KYC92243.1"/>
    <property type="molecule type" value="Genomic_DNA"/>
</dbReference>
<dbReference type="RefSeq" id="WP_066235360.1">
    <property type="nucleotide sequence ID" value="NZ_LQYN01000116.1"/>
</dbReference>
<protein>
    <submittedName>
        <fullName evidence="1">Uncharacterized protein</fullName>
    </submittedName>
</protein>
<evidence type="ECO:0000313" key="1">
    <source>
        <dbReference type="EMBL" id="KYC92243.1"/>
    </source>
</evidence>
<name>A0A150KL80_9BACI</name>
<reference evidence="1 2" key="1">
    <citation type="submission" date="2016-01" db="EMBL/GenBank/DDBJ databases">
        <title>Genome Sequences of Twelve Sporeforming Bacillus Species Isolated from Foods.</title>
        <authorList>
            <person name="Berendsen E.M."/>
            <person name="Wells-Bennik M.H."/>
            <person name="Krawcyk A.O."/>
            <person name="De Jong A."/>
            <person name="Holsappel S."/>
            <person name="Eijlander R.T."/>
            <person name="Kuipers O.P."/>
        </authorList>
    </citation>
    <scope>NUCLEOTIDE SEQUENCE [LARGE SCALE GENOMIC DNA]</scope>
    <source>
        <strain evidence="1 2">B4102</strain>
    </source>
</reference>
<dbReference type="STRING" id="46224.B4102_3784"/>
<dbReference type="AlphaFoldDB" id="A0A150KL80"/>
<gene>
    <name evidence="1" type="ORF">B4102_3784</name>
</gene>
<dbReference type="PATRIC" id="fig|46224.3.peg.864"/>
<organism evidence="1 2">
    <name type="scientific">Heyndrickxia sporothermodurans</name>
    <dbReference type="NCBI Taxonomy" id="46224"/>
    <lineage>
        <taxon>Bacteria</taxon>
        <taxon>Bacillati</taxon>
        <taxon>Bacillota</taxon>
        <taxon>Bacilli</taxon>
        <taxon>Bacillales</taxon>
        <taxon>Bacillaceae</taxon>
        <taxon>Heyndrickxia</taxon>
    </lineage>
</organism>
<accession>A0A150KL80</accession>
<proteinExistence type="predicted"/>